<comment type="caution">
    <text evidence="8">The sequence shown here is derived from an EMBL/GenBank/DDBJ whole genome shotgun (WGS) entry which is preliminary data.</text>
</comment>
<dbReference type="PANTHER" id="PTHR17609:SF3">
    <property type="entry name" value="SAP DOMAIN-CONTAINING PROTEIN"/>
    <property type="match status" value="1"/>
</dbReference>
<dbReference type="Pfam" id="PF10263">
    <property type="entry name" value="SprT-like"/>
    <property type="match status" value="1"/>
</dbReference>
<sequence length="708" mass="81255">MKHQPNITIVDVANLVAAHGNRRKKEMFSPHNGMLVDPTSENVERAKTHQLDISLDWLNIAHETANQQPTGHPITGSNDHFCLFDRFHESNSQKEREILRRVTHVRQLNGLINTQRQEQLYNVFNRDNRFLNSMTPVNHIFLFRSNIDTLNERINERNIHEIEQLSSFTATEGQFGRAVLDKTKRISVTAPTTTNTMPSANFTQESDTSDAVQSEAEASDTKESTEIKQPPPFIKTSYPVHLIDCPEESEPNVFSSRPPDKPSDPGVTCTGKRSGKNESQSVEEEDFWIKELCLKLSDKRILEKGHWVNDRIIMAVFKILRLHPCTAELGGLQDVIPAVKDGFTKENREHFVQIINVRGNHWTTLSNIKSCVDEVRIYDSFVNLNRKGKDQISYPVDVEQCVCRIASPLGFVNMVVTNVQQQKGGSACGLFAISNTIALCFGKDPITLKWNQGMLGPTLMRLFVDRDFPSYLKSTSQHKDTPIRKFLFEWVCWVHCHCAMPDDGELMGKCKKCKRWFHSSCEQGDFKDPEWKCRNCITREEETRKRKEDRQKEIDKCFAKLRQTARKYSERDELVTLYNKVNQVAFSSQLPPGEDTVGFLNVQEYNECTGETLSRPKLGMTYGLDGLVFIVIFRETHTDKLTVFKTLIHEMVHAIMIKQNIKGKSHGKEYKRLGKEVSRVLQVNLHEFEKPYCDLVIDEREIFSARGS</sequence>
<name>A0A7D9DNM9_PARCT</name>
<keyword evidence="9" id="KW-1185">Reference proteome</keyword>
<dbReference type="OrthoDB" id="8948380at2759"/>
<keyword evidence="3" id="KW-0479">Metal-binding</keyword>
<dbReference type="GO" id="GO:0008270">
    <property type="term" value="F:zinc ion binding"/>
    <property type="evidence" value="ECO:0007669"/>
    <property type="project" value="UniProtKB-KW"/>
</dbReference>
<evidence type="ECO:0000313" key="8">
    <source>
        <dbReference type="EMBL" id="CAB3990374.1"/>
    </source>
</evidence>
<dbReference type="InterPro" id="IPR001965">
    <property type="entry name" value="Znf_PHD"/>
</dbReference>
<dbReference type="InterPro" id="IPR006640">
    <property type="entry name" value="SprT-like_domain"/>
</dbReference>
<keyword evidence="5" id="KW-0378">Hydrolase</keyword>
<dbReference type="InterPro" id="IPR013083">
    <property type="entry name" value="Znf_RING/FYVE/PHD"/>
</dbReference>
<dbReference type="SMART" id="SM00249">
    <property type="entry name" value="PHD"/>
    <property type="match status" value="1"/>
</dbReference>
<dbReference type="InterPro" id="IPR038765">
    <property type="entry name" value="Papain-like_cys_pep_sf"/>
</dbReference>
<dbReference type="SUPFAM" id="SSF54001">
    <property type="entry name" value="Cysteine proteinases"/>
    <property type="match status" value="1"/>
</dbReference>
<dbReference type="InterPro" id="IPR011011">
    <property type="entry name" value="Znf_FYVE_PHD"/>
</dbReference>
<dbReference type="SUPFAM" id="SSF57903">
    <property type="entry name" value="FYVE/PHD zinc finger"/>
    <property type="match status" value="1"/>
</dbReference>
<keyword evidence="2" id="KW-0645">Protease</keyword>
<evidence type="ECO:0000313" key="9">
    <source>
        <dbReference type="Proteomes" id="UP001152795"/>
    </source>
</evidence>
<dbReference type="Pfam" id="PF02902">
    <property type="entry name" value="Peptidase_C48"/>
    <property type="match status" value="1"/>
</dbReference>
<dbReference type="AlphaFoldDB" id="A0A7D9DNM9"/>
<evidence type="ECO:0000256" key="5">
    <source>
        <dbReference type="ARBA" id="ARBA00022801"/>
    </source>
</evidence>
<evidence type="ECO:0000256" key="6">
    <source>
        <dbReference type="ARBA" id="ARBA00022833"/>
    </source>
</evidence>
<dbReference type="InterPro" id="IPR003653">
    <property type="entry name" value="Peptidase_C48_C"/>
</dbReference>
<feature type="compositionally biased region" description="Polar residues" evidence="7">
    <location>
        <begin position="190"/>
        <end position="212"/>
    </location>
</feature>
<evidence type="ECO:0000256" key="2">
    <source>
        <dbReference type="ARBA" id="ARBA00022670"/>
    </source>
</evidence>
<dbReference type="PANTHER" id="PTHR17609">
    <property type="entry name" value="HMG DOMAIN-CONTAINING PROTEIN 3"/>
    <property type="match status" value="1"/>
</dbReference>
<dbReference type="GO" id="GO:0006508">
    <property type="term" value="P:proteolysis"/>
    <property type="evidence" value="ECO:0007669"/>
    <property type="project" value="UniProtKB-KW"/>
</dbReference>
<dbReference type="InterPro" id="IPR039598">
    <property type="entry name" value="HMGXB3"/>
</dbReference>
<reference evidence="8" key="1">
    <citation type="submission" date="2020-04" db="EMBL/GenBank/DDBJ databases">
        <authorList>
            <person name="Alioto T."/>
            <person name="Alioto T."/>
            <person name="Gomez Garrido J."/>
        </authorList>
    </citation>
    <scope>NUCLEOTIDE SEQUENCE</scope>
    <source>
        <strain evidence="8">A484AB</strain>
    </source>
</reference>
<feature type="region of interest" description="Disordered" evidence="7">
    <location>
        <begin position="190"/>
        <end position="234"/>
    </location>
</feature>
<protein>
    <submittedName>
        <fullName evidence="8">HMG domain-containing 3</fullName>
    </submittedName>
</protein>
<evidence type="ECO:0000256" key="7">
    <source>
        <dbReference type="SAM" id="MobiDB-lite"/>
    </source>
</evidence>
<dbReference type="Gene3D" id="3.30.40.10">
    <property type="entry name" value="Zinc/RING finger domain, C3HC4 (zinc finger)"/>
    <property type="match status" value="1"/>
</dbReference>
<keyword evidence="4" id="KW-0863">Zinc-finger</keyword>
<dbReference type="Proteomes" id="UP001152795">
    <property type="component" value="Unassembled WGS sequence"/>
</dbReference>
<evidence type="ECO:0000256" key="1">
    <source>
        <dbReference type="ARBA" id="ARBA00005234"/>
    </source>
</evidence>
<dbReference type="GO" id="GO:0008234">
    <property type="term" value="F:cysteine-type peptidase activity"/>
    <property type="evidence" value="ECO:0007669"/>
    <property type="project" value="InterPro"/>
</dbReference>
<organism evidence="8 9">
    <name type="scientific">Paramuricea clavata</name>
    <name type="common">Red gorgonian</name>
    <name type="synonym">Violescent sea-whip</name>
    <dbReference type="NCBI Taxonomy" id="317549"/>
    <lineage>
        <taxon>Eukaryota</taxon>
        <taxon>Metazoa</taxon>
        <taxon>Cnidaria</taxon>
        <taxon>Anthozoa</taxon>
        <taxon>Octocorallia</taxon>
        <taxon>Malacalcyonacea</taxon>
        <taxon>Plexauridae</taxon>
        <taxon>Paramuricea</taxon>
    </lineage>
</organism>
<feature type="region of interest" description="Disordered" evidence="7">
    <location>
        <begin position="248"/>
        <end position="281"/>
    </location>
</feature>
<evidence type="ECO:0000256" key="3">
    <source>
        <dbReference type="ARBA" id="ARBA00022723"/>
    </source>
</evidence>
<dbReference type="GO" id="GO:0006974">
    <property type="term" value="P:DNA damage response"/>
    <property type="evidence" value="ECO:0007669"/>
    <property type="project" value="UniProtKB-ARBA"/>
</dbReference>
<accession>A0A7D9DNM9</accession>
<proteinExistence type="inferred from homology"/>
<comment type="similarity">
    <text evidence="1">Belongs to the peptidase C48 family.</text>
</comment>
<dbReference type="Gene3D" id="3.40.395.10">
    <property type="entry name" value="Adenoviral Proteinase, Chain A"/>
    <property type="match status" value="1"/>
</dbReference>
<dbReference type="EMBL" id="CACRXK020001649">
    <property type="protein sequence ID" value="CAB3990374.1"/>
    <property type="molecule type" value="Genomic_DNA"/>
</dbReference>
<evidence type="ECO:0000256" key="4">
    <source>
        <dbReference type="ARBA" id="ARBA00022771"/>
    </source>
</evidence>
<keyword evidence="6" id="KW-0862">Zinc</keyword>
<gene>
    <name evidence="8" type="ORF">PACLA_8A006186</name>
</gene>